<keyword evidence="4" id="KW-0238">DNA-binding</keyword>
<name>A0A9D2E7Y9_9BACE</name>
<proteinExistence type="predicted"/>
<dbReference type="InterPro" id="IPR007492">
    <property type="entry name" value="LytTR_DNA-bd_dom"/>
</dbReference>
<dbReference type="InterPro" id="IPR011006">
    <property type="entry name" value="CheY-like_superfamily"/>
</dbReference>
<dbReference type="PANTHER" id="PTHR37299">
    <property type="entry name" value="TRANSCRIPTIONAL REGULATOR-RELATED"/>
    <property type="match status" value="1"/>
</dbReference>
<dbReference type="InterPro" id="IPR001789">
    <property type="entry name" value="Sig_transdc_resp-reg_receiver"/>
</dbReference>
<evidence type="ECO:0000259" key="2">
    <source>
        <dbReference type="PROSITE" id="PS50110"/>
    </source>
</evidence>
<evidence type="ECO:0000313" key="5">
    <source>
        <dbReference type="Proteomes" id="UP000824028"/>
    </source>
</evidence>
<reference evidence="4" key="1">
    <citation type="journal article" date="2021" name="PeerJ">
        <title>Extensive microbial diversity within the chicken gut microbiome revealed by metagenomics and culture.</title>
        <authorList>
            <person name="Gilroy R."/>
            <person name="Ravi A."/>
            <person name="Getino M."/>
            <person name="Pursley I."/>
            <person name="Horton D.L."/>
            <person name="Alikhan N.F."/>
            <person name="Baker D."/>
            <person name="Gharbi K."/>
            <person name="Hall N."/>
            <person name="Watson M."/>
            <person name="Adriaenssens E.M."/>
            <person name="Foster-Nyarko E."/>
            <person name="Jarju S."/>
            <person name="Secka A."/>
            <person name="Antonio M."/>
            <person name="Oren A."/>
            <person name="Chaudhuri R.R."/>
            <person name="La Ragione R."/>
            <person name="Hildebrand F."/>
            <person name="Pallen M.J."/>
        </authorList>
    </citation>
    <scope>NUCLEOTIDE SEQUENCE</scope>
    <source>
        <strain evidence="4">ChiHjej9B8-1298</strain>
    </source>
</reference>
<dbReference type="PROSITE" id="PS50930">
    <property type="entry name" value="HTH_LYTTR"/>
    <property type="match status" value="1"/>
</dbReference>
<dbReference type="PANTHER" id="PTHR37299:SF1">
    <property type="entry name" value="STAGE 0 SPORULATION PROTEIN A HOMOLOG"/>
    <property type="match status" value="1"/>
</dbReference>
<keyword evidence="1" id="KW-0597">Phosphoprotein</keyword>
<feature type="domain" description="Response regulatory" evidence="2">
    <location>
        <begin position="2"/>
        <end position="115"/>
    </location>
</feature>
<feature type="modified residue" description="4-aspartylphosphate" evidence="1">
    <location>
        <position position="55"/>
    </location>
</feature>
<organism evidence="4 5">
    <name type="scientific">Candidatus Bacteroides merdigallinarum</name>
    <dbReference type="NCBI Taxonomy" id="2838473"/>
    <lineage>
        <taxon>Bacteria</taxon>
        <taxon>Pseudomonadati</taxon>
        <taxon>Bacteroidota</taxon>
        <taxon>Bacteroidia</taxon>
        <taxon>Bacteroidales</taxon>
        <taxon>Bacteroidaceae</taxon>
        <taxon>Bacteroides</taxon>
    </lineage>
</organism>
<protein>
    <submittedName>
        <fullName evidence="4">LytTR family DNA-binding domain-containing protein</fullName>
    </submittedName>
</protein>
<feature type="domain" description="HTH LytTR-type" evidence="3">
    <location>
        <begin position="144"/>
        <end position="251"/>
    </location>
</feature>
<comment type="caution">
    <text evidence="4">The sequence shown here is derived from an EMBL/GenBank/DDBJ whole genome shotgun (WGS) entry which is preliminary data.</text>
</comment>
<dbReference type="Gene3D" id="3.40.50.2300">
    <property type="match status" value="1"/>
</dbReference>
<dbReference type="AlphaFoldDB" id="A0A9D2E7Y9"/>
<sequence length="251" mass="28817">MDILILEDEARNANRLMRQLKTIDPTFCLHGPLESIRDAVDFFRQGNAVDLILADIRLADGLSFEALKEAPPAVPVIFTTAYDEYAIRAFKFNSYDYLLKPVEPDELKEALDKVKRRGTMYAPAEVSRLLDVLEQSNCSYRERFLFPYRDGYKVVNVSEVSHFSTESRVVTIHLNNGTSGKLVIPLEELEKQLDPKVFFRANRQYIIHIDSLSFVSNYFGGKLKIHLKGYADTEIVVSKEKAPMFKDWVNQ</sequence>
<dbReference type="GO" id="GO:0003677">
    <property type="term" value="F:DNA binding"/>
    <property type="evidence" value="ECO:0007669"/>
    <property type="project" value="UniProtKB-KW"/>
</dbReference>
<dbReference type="Pfam" id="PF04397">
    <property type="entry name" value="LytTR"/>
    <property type="match status" value="1"/>
</dbReference>
<dbReference type="Proteomes" id="UP000824028">
    <property type="component" value="Unassembled WGS sequence"/>
</dbReference>
<dbReference type="SMART" id="SM00850">
    <property type="entry name" value="LytTR"/>
    <property type="match status" value="1"/>
</dbReference>
<dbReference type="GO" id="GO:0000156">
    <property type="term" value="F:phosphorelay response regulator activity"/>
    <property type="evidence" value="ECO:0007669"/>
    <property type="project" value="InterPro"/>
</dbReference>
<evidence type="ECO:0000313" key="4">
    <source>
        <dbReference type="EMBL" id="HIZ32654.1"/>
    </source>
</evidence>
<gene>
    <name evidence="4" type="ORF">H9814_03770</name>
</gene>
<evidence type="ECO:0000259" key="3">
    <source>
        <dbReference type="PROSITE" id="PS50930"/>
    </source>
</evidence>
<dbReference type="Pfam" id="PF00072">
    <property type="entry name" value="Response_reg"/>
    <property type="match status" value="1"/>
</dbReference>
<evidence type="ECO:0000256" key="1">
    <source>
        <dbReference type="PROSITE-ProRule" id="PRU00169"/>
    </source>
</evidence>
<dbReference type="PROSITE" id="PS50110">
    <property type="entry name" value="RESPONSE_REGULATORY"/>
    <property type="match status" value="1"/>
</dbReference>
<dbReference type="InterPro" id="IPR046947">
    <property type="entry name" value="LytR-like"/>
</dbReference>
<dbReference type="SUPFAM" id="SSF52172">
    <property type="entry name" value="CheY-like"/>
    <property type="match status" value="1"/>
</dbReference>
<accession>A0A9D2E7Y9</accession>
<reference evidence="4" key="2">
    <citation type="submission" date="2021-04" db="EMBL/GenBank/DDBJ databases">
        <authorList>
            <person name="Gilroy R."/>
        </authorList>
    </citation>
    <scope>NUCLEOTIDE SEQUENCE</scope>
    <source>
        <strain evidence="4">ChiHjej9B8-1298</strain>
    </source>
</reference>
<dbReference type="SMART" id="SM00448">
    <property type="entry name" value="REC"/>
    <property type="match status" value="1"/>
</dbReference>
<dbReference type="EMBL" id="DXBX01000026">
    <property type="protein sequence ID" value="HIZ32654.1"/>
    <property type="molecule type" value="Genomic_DNA"/>
</dbReference>
<dbReference type="Gene3D" id="2.40.50.1020">
    <property type="entry name" value="LytTr DNA-binding domain"/>
    <property type="match status" value="1"/>
</dbReference>